<evidence type="ECO:0000313" key="2">
    <source>
        <dbReference type="Proteomes" id="UP001335100"/>
    </source>
</evidence>
<dbReference type="RefSeq" id="WP_330076107.1">
    <property type="nucleotide sequence ID" value="NZ_JAZDQJ010000024.1"/>
</dbReference>
<evidence type="ECO:0000313" key="1">
    <source>
        <dbReference type="EMBL" id="MEE1935353.1"/>
    </source>
</evidence>
<name>A0ABU7HV30_9PSED</name>
<dbReference type="InterPro" id="IPR025735">
    <property type="entry name" value="RHIM"/>
</dbReference>
<proteinExistence type="predicted"/>
<dbReference type="Proteomes" id="UP001335100">
    <property type="component" value="Unassembled WGS sequence"/>
</dbReference>
<dbReference type="EMBL" id="JAZDQJ010000024">
    <property type="protein sequence ID" value="MEE1935353.1"/>
    <property type="molecule type" value="Genomic_DNA"/>
</dbReference>
<organism evidence="1 2">
    <name type="scientific">Pseudomonas ulcerans</name>
    <dbReference type="NCBI Taxonomy" id="3115852"/>
    <lineage>
        <taxon>Bacteria</taxon>
        <taxon>Pseudomonadati</taxon>
        <taxon>Pseudomonadota</taxon>
        <taxon>Gammaproteobacteria</taxon>
        <taxon>Pseudomonadales</taxon>
        <taxon>Pseudomonadaceae</taxon>
        <taxon>Pseudomonas</taxon>
    </lineage>
</organism>
<gene>
    <name evidence="1" type="ORF">V0R50_19155</name>
</gene>
<comment type="caution">
    <text evidence="1">The sequence shown here is derived from an EMBL/GenBank/DDBJ whole genome shotgun (WGS) entry which is preliminary data.</text>
</comment>
<keyword evidence="2" id="KW-1185">Reference proteome</keyword>
<protein>
    <submittedName>
        <fullName evidence="1">RIP homotypic interaction motif-containing protein</fullName>
    </submittedName>
</protein>
<reference evidence="1 2" key="1">
    <citation type="submission" date="2024-01" db="EMBL/GenBank/DDBJ databases">
        <title>Unpublished Manusciprt.</title>
        <authorList>
            <person name="Duman M."/>
            <person name="Valdes E.G."/>
            <person name="Ajmi N."/>
            <person name="Altun S."/>
            <person name="Saticioglu I.B."/>
        </authorList>
    </citation>
    <scope>NUCLEOTIDE SEQUENCE [LARGE SCALE GENOMIC DNA]</scope>
    <source>
        <strain evidence="1 2">148P</strain>
    </source>
</reference>
<accession>A0ABU7HV30</accession>
<dbReference type="Pfam" id="PF12721">
    <property type="entry name" value="RHIM"/>
    <property type="match status" value="1"/>
</dbReference>
<sequence length="198" mass="21061">MLSQTDPLAVKKRRAYDGNSILNRGLDVNPFADMEEDTVVVERGGREVGRHSCCFTQPRLTIIGNDVDVVEGDKIFQLLPNGSRVEFDVEDVNYQSGLGGMDGCFAIELAKVRARPKAATGTTTNHITIHGSTGIQIGDHNVQNLQVAMKEVLAAIESAHASVSEKEEAKGLLSKFLEHPLVSAAVGAGLPAALGLVG</sequence>